<evidence type="ECO:0000313" key="1">
    <source>
        <dbReference type="EMBL" id="GAA3736298.1"/>
    </source>
</evidence>
<keyword evidence="2" id="KW-1185">Reference proteome</keyword>
<dbReference type="Proteomes" id="UP001501004">
    <property type="component" value="Unassembled WGS sequence"/>
</dbReference>
<dbReference type="RefSeq" id="WP_344754425.1">
    <property type="nucleotide sequence ID" value="NZ_BAABAE010000003.1"/>
</dbReference>
<name>A0ABP7FFE7_9MICO</name>
<accession>A0ABP7FFE7</accession>
<proteinExistence type="predicted"/>
<evidence type="ECO:0000313" key="2">
    <source>
        <dbReference type="Proteomes" id="UP001501004"/>
    </source>
</evidence>
<dbReference type="EMBL" id="BAABAE010000003">
    <property type="protein sequence ID" value="GAA3736298.1"/>
    <property type="molecule type" value="Genomic_DNA"/>
</dbReference>
<comment type="caution">
    <text evidence="1">The sequence shown here is derived from an EMBL/GenBank/DDBJ whole genome shotgun (WGS) entry which is preliminary data.</text>
</comment>
<sequence length="196" mass="20999">MDDEKELATARESYDERLGLAQVAFSAWRAAVGAAVADWIVEQAKAHVTGEPDVSKEMGRDRVQDLKQSAVAMAEGSADVVAKALAGFTPELLVPSPGGYSGRVEKAESAPIARVGADLADVLKGYGFAPGQWRDWDWYDGTEKVTTQGGSFRVTTAVIDARKGYVRALDALRKADEGVKKIIDAQARASAADLWE</sequence>
<protein>
    <submittedName>
        <fullName evidence="1">Uncharacterized protein</fullName>
    </submittedName>
</protein>
<gene>
    <name evidence="1" type="ORF">GCM10022239_10240</name>
</gene>
<reference evidence="2" key="1">
    <citation type="journal article" date="2019" name="Int. J. Syst. Evol. Microbiol.">
        <title>The Global Catalogue of Microorganisms (GCM) 10K type strain sequencing project: providing services to taxonomists for standard genome sequencing and annotation.</title>
        <authorList>
            <consortium name="The Broad Institute Genomics Platform"/>
            <consortium name="The Broad Institute Genome Sequencing Center for Infectious Disease"/>
            <person name="Wu L."/>
            <person name="Ma J."/>
        </authorList>
    </citation>
    <scope>NUCLEOTIDE SEQUENCE [LARGE SCALE GENOMIC DNA]</scope>
    <source>
        <strain evidence="2">JCM 16949</strain>
    </source>
</reference>
<organism evidence="1 2">
    <name type="scientific">Leifsonella bigeumensis</name>
    <dbReference type="NCBI Taxonomy" id="433643"/>
    <lineage>
        <taxon>Bacteria</taxon>
        <taxon>Bacillati</taxon>
        <taxon>Actinomycetota</taxon>
        <taxon>Actinomycetes</taxon>
        <taxon>Micrococcales</taxon>
        <taxon>Microbacteriaceae</taxon>
        <taxon>Leifsonella</taxon>
    </lineage>
</organism>